<feature type="active site" evidence="7">
    <location>
        <position position="370"/>
    </location>
</feature>
<dbReference type="InterPro" id="IPR001672">
    <property type="entry name" value="G6P_Isomerase"/>
</dbReference>
<dbReference type="InterPro" id="IPR035476">
    <property type="entry name" value="SIS_PGI_1"/>
</dbReference>
<dbReference type="PANTHER" id="PTHR11469">
    <property type="entry name" value="GLUCOSE-6-PHOSPHATE ISOMERASE"/>
    <property type="match status" value="1"/>
</dbReference>
<comment type="similarity">
    <text evidence="2 7 8">Belongs to the GPI family.</text>
</comment>
<keyword evidence="3 7" id="KW-0312">Gluconeogenesis</keyword>
<dbReference type="InterPro" id="IPR035482">
    <property type="entry name" value="SIS_PGI_2"/>
</dbReference>
<comment type="catalytic activity">
    <reaction evidence="6 7 8">
        <text>alpha-D-glucose 6-phosphate = beta-D-fructose 6-phosphate</text>
        <dbReference type="Rhea" id="RHEA:11816"/>
        <dbReference type="ChEBI" id="CHEBI:57634"/>
        <dbReference type="ChEBI" id="CHEBI:58225"/>
        <dbReference type="EC" id="5.3.1.9"/>
    </reaction>
</comment>
<dbReference type="PROSITE" id="PS51463">
    <property type="entry name" value="P_GLUCOSE_ISOMERASE_3"/>
    <property type="match status" value="1"/>
</dbReference>
<evidence type="ECO:0000256" key="1">
    <source>
        <dbReference type="ARBA" id="ARBA00004926"/>
    </source>
</evidence>
<protein>
    <recommendedName>
        <fullName evidence="7">Glucose-6-phosphate isomerase</fullName>
        <shortName evidence="7">GPI</shortName>
        <ecNumber evidence="7">5.3.1.9</ecNumber>
    </recommendedName>
    <alternativeName>
        <fullName evidence="7">Phosphoglucose isomerase</fullName>
        <shortName evidence="7">PGI</shortName>
    </alternativeName>
    <alternativeName>
        <fullName evidence="7">Phosphohexose isomerase</fullName>
        <shortName evidence="7">PHI</shortName>
    </alternativeName>
</protein>
<dbReference type="HAMAP" id="MF_00473">
    <property type="entry name" value="G6P_isomerase"/>
    <property type="match status" value="1"/>
</dbReference>
<evidence type="ECO:0000256" key="8">
    <source>
        <dbReference type="RuleBase" id="RU000612"/>
    </source>
</evidence>
<dbReference type="CDD" id="cd05015">
    <property type="entry name" value="SIS_PGI_1"/>
    <property type="match status" value="1"/>
</dbReference>
<dbReference type="GO" id="GO:0004347">
    <property type="term" value="F:glucose-6-phosphate isomerase activity"/>
    <property type="evidence" value="ECO:0007669"/>
    <property type="project" value="UniProtKB-UniRule"/>
</dbReference>
<dbReference type="GO" id="GO:0005829">
    <property type="term" value="C:cytosol"/>
    <property type="evidence" value="ECO:0007669"/>
    <property type="project" value="TreeGrafter"/>
</dbReference>
<dbReference type="SUPFAM" id="SSF53697">
    <property type="entry name" value="SIS domain"/>
    <property type="match status" value="1"/>
</dbReference>
<keyword evidence="7" id="KW-0963">Cytoplasm</keyword>
<dbReference type="GO" id="GO:0048029">
    <property type="term" value="F:monosaccharide binding"/>
    <property type="evidence" value="ECO:0007669"/>
    <property type="project" value="TreeGrafter"/>
</dbReference>
<dbReference type="PRINTS" id="PR00662">
    <property type="entry name" value="G6PISOMERASE"/>
</dbReference>
<dbReference type="AlphaFoldDB" id="A0AAW7XL09"/>
<dbReference type="EMBL" id="JAUOPG010000008">
    <property type="protein sequence ID" value="MDO6454332.1"/>
    <property type="molecule type" value="Genomic_DNA"/>
</dbReference>
<evidence type="ECO:0000313" key="9">
    <source>
        <dbReference type="EMBL" id="MDO6454332.1"/>
    </source>
</evidence>
<evidence type="ECO:0000256" key="7">
    <source>
        <dbReference type="HAMAP-Rule" id="MF_00473"/>
    </source>
</evidence>
<evidence type="ECO:0000256" key="5">
    <source>
        <dbReference type="ARBA" id="ARBA00023235"/>
    </source>
</evidence>
<accession>A0AAW7XL09</accession>
<dbReference type="EC" id="5.3.1.9" evidence="7"/>
<dbReference type="InterPro" id="IPR046348">
    <property type="entry name" value="SIS_dom_sf"/>
</dbReference>
<dbReference type="InterPro" id="IPR023096">
    <property type="entry name" value="G6P_Isomerase_C"/>
</dbReference>
<dbReference type="CDD" id="cd05016">
    <property type="entry name" value="SIS_PGI_2"/>
    <property type="match status" value="1"/>
</dbReference>
<dbReference type="InterPro" id="IPR018189">
    <property type="entry name" value="Phosphoglucose_isomerase_CS"/>
</dbReference>
<evidence type="ECO:0000256" key="2">
    <source>
        <dbReference type="ARBA" id="ARBA00006604"/>
    </source>
</evidence>
<gene>
    <name evidence="7 9" type="primary">pgi</name>
    <name evidence="9" type="ORF">Q4490_12230</name>
</gene>
<feature type="active site" evidence="7">
    <location>
        <position position="490"/>
    </location>
</feature>
<comment type="subcellular location">
    <subcellularLocation>
        <location evidence="7">Cytoplasm</location>
    </subcellularLocation>
</comment>
<comment type="pathway">
    <text evidence="1 7 8">Carbohydrate degradation; glycolysis; D-glyceraldehyde 3-phosphate and glycerone phosphate from D-glucose: step 2/4.</text>
</comment>
<comment type="function">
    <text evidence="7">Catalyzes the reversible isomerization of glucose-6-phosphate to fructose-6-phosphate.</text>
</comment>
<proteinExistence type="inferred from homology"/>
<keyword evidence="5 7" id="KW-0413">Isomerase</keyword>
<dbReference type="Gene3D" id="1.10.1390.10">
    <property type="match status" value="1"/>
</dbReference>
<comment type="caution">
    <text evidence="9">The sequence shown here is derived from an EMBL/GenBank/DDBJ whole genome shotgun (WGS) entry which is preliminary data.</text>
</comment>
<feature type="active site" description="Proton donor" evidence="7">
    <location>
        <position position="339"/>
    </location>
</feature>
<name>A0AAW7XL09_9GAMM</name>
<organism evidence="9 10">
    <name type="scientific">Neptunomonas phycophila</name>
    <dbReference type="NCBI Taxonomy" id="1572645"/>
    <lineage>
        <taxon>Bacteria</taxon>
        <taxon>Pseudomonadati</taxon>
        <taxon>Pseudomonadota</taxon>
        <taxon>Gammaproteobacteria</taxon>
        <taxon>Oceanospirillales</taxon>
        <taxon>Oceanospirillaceae</taxon>
        <taxon>Neptunomonas</taxon>
    </lineage>
</organism>
<dbReference type="GO" id="GO:0006096">
    <property type="term" value="P:glycolytic process"/>
    <property type="evidence" value="ECO:0007669"/>
    <property type="project" value="UniProtKB-UniRule"/>
</dbReference>
<comment type="pathway">
    <text evidence="7">Carbohydrate biosynthesis; gluconeogenesis.</text>
</comment>
<dbReference type="Proteomes" id="UP001169862">
    <property type="component" value="Unassembled WGS sequence"/>
</dbReference>
<sequence length="528" mass="58973">MRHVHLKELFQQDPNRFQTYSMRNEQLLLDFSKQRITPETQSLLKTLADTCQLDTWKSRLLSGDAINTSENRPALHTALRQPQGSELLLDGHNIVDDVQANLAHMSDIVNRIHSGQWRGYSGLPIDTIVNIGVGGSDLGPYMSCRALSDAQLASGKKLNVHFVSSMDGSQIADLLDTLLPTSTLFILSSKSFTTIDTLSNANTAREWLRNASGASDDILNRRHFIGVSANAPKMTEWGIPENSQLNFWDWTGGRYSMWSAIGLPIALRIGMSRFKEMLAGAHAMDEHFRTAPFESNLPTQLGMIGVWNINFLDIHAHAILPYDGRLSHLPAYLEQLEMESDGKSVSRQGKEVDYRTCPIIWGEVGPNAQHAFYQLLHQGTESVMCDFIAPARRYHDTDNADLQQQHTLTLANCLAQSRILALGDSVLEDNESAPVHMRYRGNQPSTTVLMDELTPFSFGQLISLYEHKTFVQSVIWDINPFDQWGVELGKKMATNLLKPLMKETDGADLDGSSKGLLDTIHSLQEVNA</sequence>
<evidence type="ECO:0000313" key="10">
    <source>
        <dbReference type="Proteomes" id="UP001169862"/>
    </source>
</evidence>
<dbReference type="GO" id="GO:0097367">
    <property type="term" value="F:carbohydrate derivative binding"/>
    <property type="evidence" value="ECO:0007669"/>
    <property type="project" value="InterPro"/>
</dbReference>
<evidence type="ECO:0000256" key="6">
    <source>
        <dbReference type="ARBA" id="ARBA00029321"/>
    </source>
</evidence>
<dbReference type="GO" id="GO:0006094">
    <property type="term" value="P:gluconeogenesis"/>
    <property type="evidence" value="ECO:0007669"/>
    <property type="project" value="UniProtKB-UniRule"/>
</dbReference>
<dbReference type="NCBIfam" id="NF001211">
    <property type="entry name" value="PRK00179.1"/>
    <property type="match status" value="1"/>
</dbReference>
<reference evidence="9" key="1">
    <citation type="submission" date="2023-07" db="EMBL/GenBank/DDBJ databases">
        <title>Genome content predicts the carbon catabolic preferences of heterotrophic bacteria.</title>
        <authorList>
            <person name="Gralka M."/>
        </authorList>
    </citation>
    <scope>NUCLEOTIDE SEQUENCE</scope>
    <source>
        <strain evidence="9">I2M16</strain>
    </source>
</reference>
<dbReference type="Gene3D" id="3.40.50.10490">
    <property type="entry name" value="Glucose-6-phosphate isomerase like protein, domain 1"/>
    <property type="match status" value="2"/>
</dbReference>
<dbReference type="GO" id="GO:0051156">
    <property type="term" value="P:glucose 6-phosphate metabolic process"/>
    <property type="evidence" value="ECO:0007669"/>
    <property type="project" value="TreeGrafter"/>
</dbReference>
<evidence type="ECO:0000256" key="4">
    <source>
        <dbReference type="ARBA" id="ARBA00023152"/>
    </source>
</evidence>
<evidence type="ECO:0000256" key="3">
    <source>
        <dbReference type="ARBA" id="ARBA00022432"/>
    </source>
</evidence>
<keyword evidence="4 7" id="KW-0324">Glycolysis</keyword>
<dbReference type="PANTHER" id="PTHR11469:SF1">
    <property type="entry name" value="GLUCOSE-6-PHOSPHATE ISOMERASE"/>
    <property type="match status" value="1"/>
</dbReference>
<dbReference type="PROSITE" id="PS00174">
    <property type="entry name" value="P_GLUCOSE_ISOMERASE_2"/>
    <property type="match status" value="1"/>
</dbReference>
<dbReference type="Pfam" id="PF00342">
    <property type="entry name" value="PGI"/>
    <property type="match status" value="1"/>
</dbReference>